<sequence length="112" mass="13498">MDKHMIFDTPPISYDVVDGVDLELRDLFFCDSRIKNHTWCIEDKIYKITIEMKESEQPKCDLARELFFYLISTIGYLAGARYSITEKEKEVFCEYLTYREEREGFYFQVTFK</sequence>
<keyword evidence="2" id="KW-1185">Reference proteome</keyword>
<accession>A0ABV3X615</accession>
<dbReference type="EMBL" id="JARVLH010000005">
    <property type="protein sequence ID" value="MEX5285652.1"/>
    <property type="molecule type" value="Genomic_DNA"/>
</dbReference>
<evidence type="ECO:0008006" key="3">
    <source>
        <dbReference type="Google" id="ProtNLM"/>
    </source>
</evidence>
<reference evidence="1 2" key="1">
    <citation type="submission" date="2023-04" db="EMBL/GenBank/DDBJ databases">
        <title>Genome Sequence of Selenomonas sputigena ATCC 33150.</title>
        <authorList>
            <person name="Miller D.P."/>
            <person name="Anvari S."/>
            <person name="Polson S.W."/>
            <person name="Macdonald M."/>
            <person name="Mcdowell J.V."/>
        </authorList>
    </citation>
    <scope>NUCLEOTIDE SEQUENCE [LARGE SCALE GENOMIC DNA]</scope>
    <source>
        <strain evidence="1 2">ATCC 33150</strain>
    </source>
</reference>
<proteinExistence type="predicted"/>
<evidence type="ECO:0000313" key="2">
    <source>
        <dbReference type="Proteomes" id="UP001559623"/>
    </source>
</evidence>
<organism evidence="1 2">
    <name type="scientific">Selenomonas sputigena</name>
    <dbReference type="NCBI Taxonomy" id="69823"/>
    <lineage>
        <taxon>Bacteria</taxon>
        <taxon>Bacillati</taxon>
        <taxon>Bacillota</taxon>
        <taxon>Negativicutes</taxon>
        <taxon>Selenomonadales</taxon>
        <taxon>Selenomonadaceae</taxon>
        <taxon>Selenomonas</taxon>
    </lineage>
</organism>
<dbReference type="RefSeq" id="WP_368847379.1">
    <property type="nucleotide sequence ID" value="NZ_CP194411.1"/>
</dbReference>
<name>A0ABV3X615_9FIRM</name>
<gene>
    <name evidence="1" type="ORF">QCO44_08400</name>
</gene>
<evidence type="ECO:0000313" key="1">
    <source>
        <dbReference type="EMBL" id="MEX5285652.1"/>
    </source>
</evidence>
<protein>
    <recommendedName>
        <fullName evidence="3">Phage protein</fullName>
    </recommendedName>
</protein>
<comment type="caution">
    <text evidence="1">The sequence shown here is derived from an EMBL/GenBank/DDBJ whole genome shotgun (WGS) entry which is preliminary data.</text>
</comment>
<dbReference type="Proteomes" id="UP001559623">
    <property type="component" value="Unassembled WGS sequence"/>
</dbReference>